<dbReference type="InterPro" id="IPR037218">
    <property type="entry name" value="PTPA_sf"/>
</dbReference>
<organism evidence="9 10">
    <name type="scientific">Collybiopsis luxurians FD-317 M1</name>
    <dbReference type="NCBI Taxonomy" id="944289"/>
    <lineage>
        <taxon>Eukaryota</taxon>
        <taxon>Fungi</taxon>
        <taxon>Dikarya</taxon>
        <taxon>Basidiomycota</taxon>
        <taxon>Agaricomycotina</taxon>
        <taxon>Agaricomycetes</taxon>
        <taxon>Agaricomycetidae</taxon>
        <taxon>Agaricales</taxon>
        <taxon>Marasmiineae</taxon>
        <taxon>Omphalotaceae</taxon>
        <taxon>Collybiopsis</taxon>
        <taxon>Collybiopsis luxurians</taxon>
    </lineage>
</organism>
<feature type="region of interest" description="Disordered" evidence="8">
    <location>
        <begin position="370"/>
        <end position="410"/>
    </location>
</feature>
<dbReference type="PANTHER" id="PTHR10012:SF0">
    <property type="entry name" value="SERINE_THREONINE-PROTEIN PHOSPHATASE 2A ACTIVATOR"/>
    <property type="match status" value="1"/>
</dbReference>
<dbReference type="CDD" id="cd04087">
    <property type="entry name" value="PTPA"/>
    <property type="match status" value="1"/>
</dbReference>
<comment type="similarity">
    <text evidence="3 7">Belongs to the PTPA-type PPIase family.</text>
</comment>
<evidence type="ECO:0000313" key="9">
    <source>
        <dbReference type="EMBL" id="KIK60137.1"/>
    </source>
</evidence>
<keyword evidence="5 7" id="KW-0697">Rotamase</keyword>
<evidence type="ECO:0000256" key="6">
    <source>
        <dbReference type="ARBA" id="ARBA00023235"/>
    </source>
</evidence>
<name>A0A0D0CN64_9AGAR</name>
<keyword evidence="10" id="KW-1185">Reference proteome</keyword>
<dbReference type="AlphaFoldDB" id="A0A0D0CN64"/>
<dbReference type="SUPFAM" id="SSF140984">
    <property type="entry name" value="PTPA-like"/>
    <property type="match status" value="1"/>
</dbReference>
<dbReference type="Pfam" id="PF03095">
    <property type="entry name" value="PTPA"/>
    <property type="match status" value="1"/>
</dbReference>
<dbReference type="GO" id="GO:0007052">
    <property type="term" value="P:mitotic spindle organization"/>
    <property type="evidence" value="ECO:0007669"/>
    <property type="project" value="TreeGrafter"/>
</dbReference>
<evidence type="ECO:0000256" key="2">
    <source>
        <dbReference type="ARBA" id="ARBA00004496"/>
    </source>
</evidence>
<dbReference type="PANTHER" id="PTHR10012">
    <property type="entry name" value="SERINE/THREONINE-PROTEIN PHOSPHATASE 2A REGULATORY SUBUNIT B"/>
    <property type="match status" value="1"/>
</dbReference>
<sequence>MSGGFRTPLRSVSLAEISTLEQATKKIYLEEDVQTWRNTQSYQDLSIFLRRLNEAVVGITLPWSSQSPSNAILNMVNLLNTLDKWIDEIPPLESPQRFGNLAFRTWGKRLEEEADNLLTRLLPLEYSVLVPHVKPYFLTSFGSFVRMDYGTGHEASFALLLLCLTLTRFFEPEVEEERAIILTLFLRYLQLCWRLQDTYRLEPAGSHGVWGLDDSHFLSYIFGSGQLRDQTDIPVSAVLYPPLPPTNLYFMSIMRIHEVKHGPFHEHSSQLHSIAVGVPNWGKVNSGLFKMYEAEVLGKRVVVQHIPLGGLLPWAAGTPTVFEQPQEAKTVFSMNNPAATPAPWAQGTPTNRLHSGSPFLARHDAALPSWSSTAIPRPRTLPSSAHPTSSMPPPSSSRRGQGNDPQKPAA</sequence>
<dbReference type="Gene3D" id="1.20.120.1150">
    <property type="match status" value="1"/>
</dbReference>
<dbReference type="GO" id="GO:0008160">
    <property type="term" value="F:protein tyrosine phosphatase activator activity"/>
    <property type="evidence" value="ECO:0007669"/>
    <property type="project" value="TreeGrafter"/>
</dbReference>
<dbReference type="Proteomes" id="UP000053593">
    <property type="component" value="Unassembled WGS sequence"/>
</dbReference>
<keyword evidence="4 7" id="KW-0963">Cytoplasm</keyword>
<accession>A0A0D0CN64</accession>
<dbReference type="InterPro" id="IPR043170">
    <property type="entry name" value="PTPA_C_lid"/>
</dbReference>
<evidence type="ECO:0000256" key="3">
    <source>
        <dbReference type="ARBA" id="ARBA00011019"/>
    </source>
</evidence>
<comment type="subcellular location">
    <subcellularLocation>
        <location evidence="2 7">Cytoplasm</location>
    </subcellularLocation>
</comment>
<dbReference type="GO" id="GO:0003755">
    <property type="term" value="F:peptidyl-prolyl cis-trans isomerase activity"/>
    <property type="evidence" value="ECO:0007669"/>
    <property type="project" value="UniProtKB-KW"/>
</dbReference>
<feature type="region of interest" description="Disordered" evidence="8">
    <location>
        <begin position="336"/>
        <end position="357"/>
    </location>
</feature>
<gene>
    <name evidence="9" type="ORF">GYMLUDRAFT_43890</name>
</gene>
<dbReference type="EC" id="5.2.1.8" evidence="7"/>
<comment type="catalytic activity">
    <reaction evidence="1 7">
        <text>[protein]-peptidylproline (omega=180) = [protein]-peptidylproline (omega=0)</text>
        <dbReference type="Rhea" id="RHEA:16237"/>
        <dbReference type="Rhea" id="RHEA-COMP:10747"/>
        <dbReference type="Rhea" id="RHEA-COMP:10748"/>
        <dbReference type="ChEBI" id="CHEBI:83833"/>
        <dbReference type="ChEBI" id="CHEBI:83834"/>
        <dbReference type="EC" id="5.2.1.8"/>
    </reaction>
</comment>
<evidence type="ECO:0000256" key="1">
    <source>
        <dbReference type="ARBA" id="ARBA00000971"/>
    </source>
</evidence>
<dbReference type="OrthoDB" id="16120at2759"/>
<dbReference type="InterPro" id="IPR004327">
    <property type="entry name" value="Phstyr_phstse_ac"/>
</dbReference>
<evidence type="ECO:0000256" key="8">
    <source>
        <dbReference type="SAM" id="MobiDB-lite"/>
    </source>
</evidence>
<reference evidence="9 10" key="1">
    <citation type="submission" date="2014-04" db="EMBL/GenBank/DDBJ databases">
        <title>Evolutionary Origins and Diversification of the Mycorrhizal Mutualists.</title>
        <authorList>
            <consortium name="DOE Joint Genome Institute"/>
            <consortium name="Mycorrhizal Genomics Consortium"/>
            <person name="Kohler A."/>
            <person name="Kuo A."/>
            <person name="Nagy L.G."/>
            <person name="Floudas D."/>
            <person name="Copeland A."/>
            <person name="Barry K.W."/>
            <person name="Cichocki N."/>
            <person name="Veneault-Fourrey C."/>
            <person name="LaButti K."/>
            <person name="Lindquist E.A."/>
            <person name="Lipzen A."/>
            <person name="Lundell T."/>
            <person name="Morin E."/>
            <person name="Murat C."/>
            <person name="Riley R."/>
            <person name="Ohm R."/>
            <person name="Sun H."/>
            <person name="Tunlid A."/>
            <person name="Henrissat B."/>
            <person name="Grigoriev I.V."/>
            <person name="Hibbett D.S."/>
            <person name="Martin F."/>
        </authorList>
    </citation>
    <scope>NUCLEOTIDE SEQUENCE [LARGE SCALE GENOMIC DNA]</scope>
    <source>
        <strain evidence="9 10">FD-317 M1</strain>
    </source>
</reference>
<keyword evidence="6 7" id="KW-0413">Isomerase</keyword>
<dbReference type="GO" id="GO:0005634">
    <property type="term" value="C:nucleus"/>
    <property type="evidence" value="ECO:0007669"/>
    <property type="project" value="TreeGrafter"/>
</dbReference>
<dbReference type="EMBL" id="KN834776">
    <property type="protein sequence ID" value="KIK60137.1"/>
    <property type="molecule type" value="Genomic_DNA"/>
</dbReference>
<evidence type="ECO:0000313" key="10">
    <source>
        <dbReference type="Proteomes" id="UP000053593"/>
    </source>
</evidence>
<protein>
    <recommendedName>
        <fullName evidence="7">Serine/threonine-protein phosphatase 2A activator</fullName>
        <ecNumber evidence="7">5.2.1.8</ecNumber>
    </recommendedName>
    <alternativeName>
        <fullName evidence="7">Phosphotyrosyl phosphatase activator</fullName>
    </alternativeName>
</protein>
<dbReference type="GO" id="GO:0000159">
    <property type="term" value="C:protein phosphatase type 2A complex"/>
    <property type="evidence" value="ECO:0007669"/>
    <property type="project" value="TreeGrafter"/>
</dbReference>
<proteinExistence type="inferred from homology"/>
<evidence type="ECO:0000256" key="5">
    <source>
        <dbReference type="ARBA" id="ARBA00023110"/>
    </source>
</evidence>
<evidence type="ECO:0000256" key="7">
    <source>
        <dbReference type="RuleBase" id="RU361210"/>
    </source>
</evidence>
<comment type="function">
    <text evidence="7">PPIases accelerate the folding of proteins. It catalyzes the cis-trans isomerization of proline imidic peptide bonds in oligopeptides.</text>
</comment>
<dbReference type="GO" id="GO:0005737">
    <property type="term" value="C:cytoplasm"/>
    <property type="evidence" value="ECO:0007669"/>
    <property type="project" value="UniProtKB-SubCell"/>
</dbReference>
<evidence type="ECO:0000256" key="4">
    <source>
        <dbReference type="ARBA" id="ARBA00022490"/>
    </source>
</evidence>
<dbReference type="HOGENOM" id="CLU_030733_1_0_1"/>